<keyword evidence="3" id="KW-1185">Reference proteome</keyword>
<reference evidence="2 3" key="1">
    <citation type="submission" date="2024-06" db="EMBL/GenBank/DDBJ databases">
        <title>The Natural Products Discovery Center: Release of the First 8490 Sequenced Strains for Exploring Actinobacteria Biosynthetic Diversity.</title>
        <authorList>
            <person name="Kalkreuter E."/>
            <person name="Kautsar S.A."/>
            <person name="Yang D."/>
            <person name="Bader C.D."/>
            <person name="Teijaro C.N."/>
            <person name="Fluegel L."/>
            <person name="Davis C.M."/>
            <person name="Simpson J.R."/>
            <person name="Lauterbach L."/>
            <person name="Steele A.D."/>
            <person name="Gui C."/>
            <person name="Meng S."/>
            <person name="Li G."/>
            <person name="Viehrig K."/>
            <person name="Ye F."/>
            <person name="Su P."/>
            <person name="Kiefer A.F."/>
            <person name="Nichols A."/>
            <person name="Cepeda A.J."/>
            <person name="Yan W."/>
            <person name="Fan B."/>
            <person name="Jiang Y."/>
            <person name="Adhikari A."/>
            <person name="Zheng C.-J."/>
            <person name="Schuster L."/>
            <person name="Cowan T.M."/>
            <person name="Smanski M.J."/>
            <person name="Chevrette M.G."/>
            <person name="De Carvalho L.P.S."/>
            <person name="Shen B."/>
        </authorList>
    </citation>
    <scope>NUCLEOTIDE SEQUENCE [LARGE SCALE GENOMIC DNA]</scope>
    <source>
        <strain evidence="2 3">NPDC001166</strain>
    </source>
</reference>
<dbReference type="Gene3D" id="3.30.70.2660">
    <property type="match status" value="1"/>
</dbReference>
<evidence type="ECO:0000256" key="1">
    <source>
        <dbReference type="ARBA" id="ARBA00023118"/>
    </source>
</evidence>
<organism evidence="2 3">
    <name type="scientific">Streptomyces sp. 900105245</name>
    <dbReference type="NCBI Taxonomy" id="3154379"/>
    <lineage>
        <taxon>Bacteria</taxon>
        <taxon>Bacillati</taxon>
        <taxon>Actinomycetota</taxon>
        <taxon>Actinomycetes</taxon>
        <taxon>Kitasatosporales</taxon>
        <taxon>Streptomycetaceae</taxon>
        <taxon>Streptomyces</taxon>
    </lineage>
</organism>
<dbReference type="RefSeq" id="WP_352065572.1">
    <property type="nucleotide sequence ID" value="NZ_JBEPAZ010000058.1"/>
</dbReference>
<evidence type="ECO:0000313" key="2">
    <source>
        <dbReference type="EMBL" id="MER6433394.1"/>
    </source>
</evidence>
<dbReference type="Pfam" id="PF09704">
    <property type="entry name" value="Cas_Cas5d"/>
    <property type="match status" value="1"/>
</dbReference>
<dbReference type="NCBIfam" id="TIGR02593">
    <property type="entry name" value="CRISPR_cas5"/>
    <property type="match status" value="1"/>
</dbReference>
<dbReference type="Proteomes" id="UP001470023">
    <property type="component" value="Unassembled WGS sequence"/>
</dbReference>
<dbReference type="CDD" id="cd09756">
    <property type="entry name" value="Cas5_I-E"/>
    <property type="match status" value="1"/>
</dbReference>
<accession>A0ABV1UI39</accession>
<dbReference type="InterPro" id="IPR013422">
    <property type="entry name" value="CRISPR-assoc_prot_Cas5_N"/>
</dbReference>
<comment type="caution">
    <text evidence="2">The sequence shown here is derived from an EMBL/GenBank/DDBJ whole genome shotgun (WGS) entry which is preliminary data.</text>
</comment>
<dbReference type="InterPro" id="IPR021124">
    <property type="entry name" value="CRISPR-assoc_prot_Cas5"/>
</dbReference>
<keyword evidence="1" id="KW-0051">Antiviral defense</keyword>
<dbReference type="InterPro" id="IPR010147">
    <property type="entry name" value="CRISPR-assoc_prot_CasD"/>
</dbReference>
<dbReference type="NCBIfam" id="TIGR01868">
    <property type="entry name" value="casD_Cas5e"/>
    <property type="match status" value="1"/>
</dbReference>
<name>A0ABV1UI39_9ACTN</name>
<sequence length="286" mass="31434">MNSTAPRAGREVATLLIRLAGPLQAWGTSGAFERRATHMRPTKSAVIGLIAAALGYDREDPLGPLAELRYGVRADRPGTPYRDFHVVGGGPYPLRPRDLITDHRRAAKATTLEDATGAHFGQHHIDGWYGAPKYIEADPDTGHLLTAAKAVLRNPAVSERWYLADAAFVAAVQHHDTTLLDTISHHLEHPRRLLWLGRKSCPPTGDISGGVHPGTLEHVLTHAPLLKEADTPRPWAWIDASSGAPRAVPIDDQPVTFHPHDRTHATRWETRTRITPTPTIEWTPIP</sequence>
<evidence type="ECO:0000313" key="3">
    <source>
        <dbReference type="Proteomes" id="UP001470023"/>
    </source>
</evidence>
<proteinExistence type="predicted"/>
<dbReference type="EMBL" id="JBEPAZ010000058">
    <property type="protein sequence ID" value="MER6433394.1"/>
    <property type="molecule type" value="Genomic_DNA"/>
</dbReference>
<gene>
    <name evidence="2" type="primary">cas5e</name>
    <name evidence="2" type="ORF">ABT272_37570</name>
</gene>
<protein>
    <submittedName>
        <fullName evidence="2">Type I-E CRISPR-associated protein Cas5/CasD</fullName>
    </submittedName>
</protein>